<accession>A0ABQ5TZR9</accession>
<dbReference type="InterPro" id="IPR011009">
    <property type="entry name" value="Kinase-like_dom_sf"/>
</dbReference>
<dbReference type="EMBL" id="BSND01000013">
    <property type="protein sequence ID" value="GLQ00996.1"/>
    <property type="molecule type" value="Genomic_DNA"/>
</dbReference>
<dbReference type="RefSeq" id="WP_284723714.1">
    <property type="nucleotide sequence ID" value="NZ_BSND01000013.1"/>
</dbReference>
<dbReference type="InterPro" id="IPR008271">
    <property type="entry name" value="Ser/Thr_kinase_AS"/>
</dbReference>
<proteinExistence type="predicted"/>
<reference evidence="2" key="1">
    <citation type="journal article" date="2014" name="Int. J. Syst. Evol. Microbiol.">
        <title>Complete genome of a new Firmicutes species belonging to the dominant human colonic microbiota ('Ruminococcus bicirculans') reveals two chromosomes and a selective capacity to utilize plant glucans.</title>
        <authorList>
            <consortium name="NISC Comparative Sequencing Program"/>
            <person name="Wegmann U."/>
            <person name="Louis P."/>
            <person name="Goesmann A."/>
            <person name="Henrissat B."/>
            <person name="Duncan S.H."/>
            <person name="Flint H.J."/>
        </authorList>
    </citation>
    <scope>NUCLEOTIDE SEQUENCE</scope>
    <source>
        <strain evidence="2">NBRC 102424</strain>
    </source>
</reference>
<gene>
    <name evidence="2" type="ORF">GCM10007891_28490</name>
</gene>
<name>A0ABQ5TZR9_9GAMM</name>
<dbReference type="PROSITE" id="PS50011">
    <property type="entry name" value="PROTEIN_KINASE_DOM"/>
    <property type="match status" value="1"/>
</dbReference>
<evidence type="ECO:0000313" key="3">
    <source>
        <dbReference type="Proteomes" id="UP001161423"/>
    </source>
</evidence>
<protein>
    <recommendedName>
        <fullName evidence="1">Protein kinase domain-containing protein</fullName>
    </recommendedName>
</protein>
<feature type="domain" description="Protein kinase" evidence="1">
    <location>
        <begin position="279"/>
        <end position="472"/>
    </location>
</feature>
<evidence type="ECO:0000259" key="1">
    <source>
        <dbReference type="PROSITE" id="PS50011"/>
    </source>
</evidence>
<comment type="caution">
    <text evidence="2">The sequence shown here is derived from an EMBL/GenBank/DDBJ whole genome shotgun (WGS) entry which is preliminary data.</text>
</comment>
<dbReference type="InterPro" id="IPR000719">
    <property type="entry name" value="Prot_kinase_dom"/>
</dbReference>
<dbReference type="Gene3D" id="1.10.510.10">
    <property type="entry name" value="Transferase(Phosphotransferase) domain 1"/>
    <property type="match status" value="2"/>
</dbReference>
<reference evidence="2" key="2">
    <citation type="submission" date="2023-01" db="EMBL/GenBank/DDBJ databases">
        <title>Draft genome sequence of Methylophaga thalassica strain NBRC 102424.</title>
        <authorList>
            <person name="Sun Q."/>
            <person name="Mori K."/>
        </authorList>
    </citation>
    <scope>NUCLEOTIDE SEQUENCE</scope>
    <source>
        <strain evidence="2">NBRC 102424</strain>
    </source>
</reference>
<organism evidence="2 3">
    <name type="scientific">Methylophaga thalassica</name>
    <dbReference type="NCBI Taxonomy" id="40223"/>
    <lineage>
        <taxon>Bacteria</taxon>
        <taxon>Pseudomonadati</taxon>
        <taxon>Pseudomonadota</taxon>
        <taxon>Gammaproteobacteria</taxon>
        <taxon>Thiotrichales</taxon>
        <taxon>Piscirickettsiaceae</taxon>
        <taxon>Methylophaga</taxon>
    </lineage>
</organism>
<evidence type="ECO:0000313" key="2">
    <source>
        <dbReference type="EMBL" id="GLQ00996.1"/>
    </source>
</evidence>
<dbReference type="Proteomes" id="UP001161423">
    <property type="component" value="Unassembled WGS sequence"/>
</dbReference>
<sequence length="472" mass="54647">MLNNIPDIDAIIDSDSRPELPFDIELRQERFQCQQVLRDLPGRRLVIKALDSAGKAVIIKLFASEGKAQKDFQREIQGINAVKDSEINTPALLATVKEAHGSALIYQFIGNSQRFQLGDSSPERLKLLSTLMLTLHLDGLYQDDIHLDNLLLNGHEIVLLDLGSVKQSNDGKALDKDTSLTNLARLIAQFSLQEQMTLKPLIEMYYHGRGWEYTEDEQQQFTTRLEKVWQKRKSQYLKKCFRPCTMTFYQQNFRWQVAAKREFWQQSQIQSVDDIEALFTDAQILKAGNTATVIRTQMGVLDVVIKRYNIKSLGHALSRCWRPSRAAISWRNANLLMFMGISTTMPLAFIEQRFGPLRRIAYFISEYREAEELLDVYQQRMPTESEVHQIQDIFAGLEIAQLGHGDMKAQNLLLDAKGKVWLIDLDAMREYTNKKQAVMANLQDKKRFLKNWKNPELEAFFRVMLQRQKIRL</sequence>
<dbReference type="Pfam" id="PF06293">
    <property type="entry name" value="Kdo"/>
    <property type="match status" value="1"/>
</dbReference>
<dbReference type="PROSITE" id="PS00108">
    <property type="entry name" value="PROTEIN_KINASE_ST"/>
    <property type="match status" value="1"/>
</dbReference>
<keyword evidence="3" id="KW-1185">Reference proteome</keyword>
<dbReference type="SUPFAM" id="SSF56112">
    <property type="entry name" value="Protein kinase-like (PK-like)"/>
    <property type="match status" value="2"/>
</dbReference>